<protein>
    <recommendedName>
        <fullName evidence="4">F-box domain-containing protein</fullName>
    </recommendedName>
</protein>
<name>A0A9P5SPE1_9FUNG</name>
<feature type="compositionally biased region" description="Basic and acidic residues" evidence="1">
    <location>
        <begin position="438"/>
        <end position="450"/>
    </location>
</feature>
<keyword evidence="3" id="KW-1185">Reference proteome</keyword>
<feature type="compositionally biased region" description="Basic and acidic residues" evidence="1">
    <location>
        <begin position="461"/>
        <end position="478"/>
    </location>
</feature>
<evidence type="ECO:0000256" key="1">
    <source>
        <dbReference type="SAM" id="MobiDB-lite"/>
    </source>
</evidence>
<sequence length="530" mass="60520">MTSAITVFEIPHLQTQICRHLANRDIYHCIHVSKDWSQNFGSYLWHNVHIFYKHELKKFVAALTRRPLDHTRHHVRTLTIYYAKLAPLFLGQKGKYEERARHKMHFARHRCAFSDLASALEHLSLNRTRSPIMPVPQLQQLEIGYFDYNDDVMASELGDLVATHPTLQEFALKAHGYVNTTVARLLLRSGSGLHRLELHCVPVSYPVIYTDEDKRLMFDMPYPVLRHLVLDSSYSSVPLRPTDPTTRPFSRKHDLIESAADKEELVHPRLESFNIKNGEMIKSLTVQTLILHHHTTLTQVSVPGCRNISGVDLQQMLLSLPNLIRFQATNDSSAFSNGRVDPVLRVKDMLSSAPLANDRGGGYQSGEMWIVPWACTGLMELHLRYQETEREPFPRQVYDQISKLRRLEKLCVQRQAIVLPTMSEITPTTTTSTGNSAEGHDHGEGTKGEGVEDISTAQDPAKSKKEPTEEEKQIADREGNVEAALNSLKVLRQLRVLDLTELHPFVYTTQLHEMKKALPHLDWIQLYGDD</sequence>
<dbReference type="SUPFAM" id="SSF52047">
    <property type="entry name" value="RNI-like"/>
    <property type="match status" value="1"/>
</dbReference>
<accession>A0A9P5SPE1</accession>
<proteinExistence type="predicted"/>
<evidence type="ECO:0000313" key="3">
    <source>
        <dbReference type="Proteomes" id="UP000696485"/>
    </source>
</evidence>
<gene>
    <name evidence="2" type="ORF">BG006_002181</name>
</gene>
<organism evidence="2 3">
    <name type="scientific">Podila minutissima</name>
    <dbReference type="NCBI Taxonomy" id="64525"/>
    <lineage>
        <taxon>Eukaryota</taxon>
        <taxon>Fungi</taxon>
        <taxon>Fungi incertae sedis</taxon>
        <taxon>Mucoromycota</taxon>
        <taxon>Mortierellomycotina</taxon>
        <taxon>Mortierellomycetes</taxon>
        <taxon>Mortierellales</taxon>
        <taxon>Mortierellaceae</taxon>
        <taxon>Podila</taxon>
    </lineage>
</organism>
<reference evidence="2" key="1">
    <citation type="journal article" date="2020" name="Fungal Divers.">
        <title>Resolving the Mortierellaceae phylogeny through synthesis of multi-gene phylogenetics and phylogenomics.</title>
        <authorList>
            <person name="Vandepol N."/>
            <person name="Liber J."/>
            <person name="Desiro A."/>
            <person name="Na H."/>
            <person name="Kennedy M."/>
            <person name="Barry K."/>
            <person name="Grigoriev I.V."/>
            <person name="Miller A.N."/>
            <person name="O'Donnell K."/>
            <person name="Stajich J.E."/>
            <person name="Bonito G."/>
        </authorList>
    </citation>
    <scope>NUCLEOTIDE SEQUENCE</scope>
    <source>
        <strain evidence="2">NVP1</strain>
    </source>
</reference>
<feature type="compositionally biased region" description="Low complexity" evidence="1">
    <location>
        <begin position="424"/>
        <end position="433"/>
    </location>
</feature>
<dbReference type="EMBL" id="JAAAUY010000149">
    <property type="protein sequence ID" value="KAF9334424.1"/>
    <property type="molecule type" value="Genomic_DNA"/>
</dbReference>
<comment type="caution">
    <text evidence="2">The sequence shown here is derived from an EMBL/GenBank/DDBJ whole genome shotgun (WGS) entry which is preliminary data.</text>
</comment>
<dbReference type="Proteomes" id="UP000696485">
    <property type="component" value="Unassembled WGS sequence"/>
</dbReference>
<dbReference type="AlphaFoldDB" id="A0A9P5SPE1"/>
<evidence type="ECO:0008006" key="4">
    <source>
        <dbReference type="Google" id="ProtNLM"/>
    </source>
</evidence>
<feature type="region of interest" description="Disordered" evidence="1">
    <location>
        <begin position="424"/>
        <end position="478"/>
    </location>
</feature>
<evidence type="ECO:0000313" key="2">
    <source>
        <dbReference type="EMBL" id="KAF9334424.1"/>
    </source>
</evidence>